<dbReference type="Proteomes" id="UP001220478">
    <property type="component" value="Chromosome"/>
</dbReference>
<dbReference type="SMART" id="SM00862">
    <property type="entry name" value="Trans_reg_C"/>
    <property type="match status" value="1"/>
</dbReference>
<evidence type="ECO:0000256" key="7">
    <source>
        <dbReference type="ARBA" id="ARBA00024867"/>
    </source>
</evidence>
<evidence type="ECO:0000256" key="6">
    <source>
        <dbReference type="ARBA" id="ARBA00023163"/>
    </source>
</evidence>
<proteinExistence type="predicted"/>
<organism evidence="12 13">
    <name type="scientific">Amygdalobacter indicium</name>
    <dbReference type="NCBI Taxonomy" id="3029272"/>
    <lineage>
        <taxon>Bacteria</taxon>
        <taxon>Bacillati</taxon>
        <taxon>Bacillota</taxon>
        <taxon>Clostridia</taxon>
        <taxon>Eubacteriales</taxon>
        <taxon>Oscillospiraceae</taxon>
        <taxon>Amygdalobacter</taxon>
    </lineage>
</organism>
<dbReference type="PROSITE" id="PS51755">
    <property type="entry name" value="OMPR_PHOB"/>
    <property type="match status" value="1"/>
</dbReference>
<evidence type="ECO:0000256" key="9">
    <source>
        <dbReference type="PROSITE-ProRule" id="PRU01091"/>
    </source>
</evidence>
<dbReference type="Pfam" id="PF00072">
    <property type="entry name" value="Response_reg"/>
    <property type="match status" value="1"/>
</dbReference>
<dbReference type="PANTHER" id="PTHR48111:SF21">
    <property type="entry name" value="DNA-BINDING DUAL MASTER TRANSCRIPTIONAL REGULATOR RPAA"/>
    <property type="match status" value="1"/>
</dbReference>
<dbReference type="PANTHER" id="PTHR48111">
    <property type="entry name" value="REGULATOR OF RPOS"/>
    <property type="match status" value="1"/>
</dbReference>
<keyword evidence="6" id="KW-0804">Transcription</keyword>
<name>A0ABY8C6W3_9FIRM</name>
<evidence type="ECO:0000313" key="13">
    <source>
        <dbReference type="Proteomes" id="UP001220478"/>
    </source>
</evidence>
<keyword evidence="13" id="KW-1185">Reference proteome</keyword>
<dbReference type="InterPro" id="IPR001867">
    <property type="entry name" value="OmpR/PhoB-type_DNA-bd"/>
</dbReference>
<evidence type="ECO:0000256" key="2">
    <source>
        <dbReference type="ARBA" id="ARBA00022553"/>
    </source>
</evidence>
<feature type="domain" description="Response regulatory" evidence="10">
    <location>
        <begin position="2"/>
        <end position="115"/>
    </location>
</feature>
<dbReference type="InterPro" id="IPR011006">
    <property type="entry name" value="CheY-like_superfamily"/>
</dbReference>
<evidence type="ECO:0000256" key="8">
    <source>
        <dbReference type="PROSITE-ProRule" id="PRU00169"/>
    </source>
</evidence>
<feature type="domain" description="OmpR/PhoB-type" evidence="11">
    <location>
        <begin position="122"/>
        <end position="217"/>
    </location>
</feature>
<feature type="DNA-binding region" description="OmpR/PhoB-type" evidence="9">
    <location>
        <begin position="122"/>
        <end position="217"/>
    </location>
</feature>
<sequence length="218" mass="25439">MRILVVEDDELILEGVCEYIRDMGYECKAAKDGLEALTLFRREEFNLILLDIMLPKLNGLDLLSHIRTTSKIPILMMTAFGDEEYKISAFAHMADGFIEKPFSLPLLGTRIKALLQRYYSNYEVFIYKDCQVDFSAYEATYKGEKVAINPKELEILKYLCQNSDKVLTRAQILDHVWQEKDEIPYDRVIDVYIKELRRKLNLDCIVTVRNVGYMLKKS</sequence>
<dbReference type="InterPro" id="IPR016032">
    <property type="entry name" value="Sig_transdc_resp-reg_C-effctor"/>
</dbReference>
<dbReference type="PROSITE" id="PS50110">
    <property type="entry name" value="RESPONSE_REGULATORY"/>
    <property type="match status" value="1"/>
</dbReference>
<reference evidence="12 13" key="1">
    <citation type="submission" date="2023-02" db="EMBL/GenBank/DDBJ databases">
        <title>Novel Oscillospiraceae bacterial genomes.</title>
        <authorList>
            <person name="Srinivasan S."/>
            <person name="Austin M.N."/>
            <person name="Fiedler T.L."/>
            <person name="Strenk S.M."/>
            <person name="Agnew K.J."/>
            <person name="Nagana Gowda G.A."/>
            <person name="Raftery D."/>
            <person name="Beamer M.A."/>
            <person name="Achilles S.L."/>
            <person name="Wiesenfeld H.C."/>
            <person name="Fredricks D.N."/>
            <person name="Hillier S.L."/>
        </authorList>
    </citation>
    <scope>NUCLEOTIDE SEQUENCE [LARGE SCALE GENOMIC DNA]</scope>
    <source>
        <strain evidence="12 13">CHIC02 1186E3-8</strain>
    </source>
</reference>
<dbReference type="EMBL" id="CP118868">
    <property type="protein sequence ID" value="WEG35674.1"/>
    <property type="molecule type" value="Genomic_DNA"/>
</dbReference>
<feature type="modified residue" description="4-aspartylphosphate" evidence="8">
    <location>
        <position position="51"/>
    </location>
</feature>
<dbReference type="Gene3D" id="1.10.10.10">
    <property type="entry name" value="Winged helix-like DNA-binding domain superfamily/Winged helix DNA-binding domain"/>
    <property type="match status" value="1"/>
</dbReference>
<evidence type="ECO:0000256" key="5">
    <source>
        <dbReference type="ARBA" id="ARBA00023125"/>
    </source>
</evidence>
<evidence type="ECO:0000256" key="1">
    <source>
        <dbReference type="ARBA" id="ARBA00018672"/>
    </source>
</evidence>
<comment type="function">
    <text evidence="7">May play the central regulatory role in sporulation. It may be an element of the effector pathway responsible for the activation of sporulation genes in response to nutritional stress. Spo0A may act in concert with spo0H (a sigma factor) to control the expression of some genes that are critical to the sporulation process.</text>
</comment>
<dbReference type="InterPro" id="IPR039420">
    <property type="entry name" value="WalR-like"/>
</dbReference>
<keyword evidence="5 9" id="KW-0238">DNA-binding</keyword>
<dbReference type="RefSeq" id="WP_315568258.1">
    <property type="nucleotide sequence ID" value="NZ_CP118866.1"/>
</dbReference>
<dbReference type="CDD" id="cd17574">
    <property type="entry name" value="REC_OmpR"/>
    <property type="match status" value="1"/>
</dbReference>
<keyword evidence="3" id="KW-0902">Two-component regulatory system</keyword>
<protein>
    <recommendedName>
        <fullName evidence="1">Stage 0 sporulation protein A homolog</fullName>
    </recommendedName>
</protein>
<dbReference type="InterPro" id="IPR036388">
    <property type="entry name" value="WH-like_DNA-bd_sf"/>
</dbReference>
<dbReference type="SUPFAM" id="SSF46894">
    <property type="entry name" value="C-terminal effector domain of the bipartite response regulators"/>
    <property type="match status" value="1"/>
</dbReference>
<keyword evidence="2 8" id="KW-0597">Phosphoprotein</keyword>
<evidence type="ECO:0000259" key="11">
    <source>
        <dbReference type="PROSITE" id="PS51755"/>
    </source>
</evidence>
<dbReference type="SUPFAM" id="SSF52172">
    <property type="entry name" value="CheY-like"/>
    <property type="match status" value="1"/>
</dbReference>
<dbReference type="Pfam" id="PF00486">
    <property type="entry name" value="Trans_reg_C"/>
    <property type="match status" value="1"/>
</dbReference>
<accession>A0ABY8C6W3</accession>
<keyword evidence="4" id="KW-0805">Transcription regulation</keyword>
<dbReference type="CDD" id="cd00383">
    <property type="entry name" value="trans_reg_C"/>
    <property type="match status" value="1"/>
</dbReference>
<evidence type="ECO:0000259" key="10">
    <source>
        <dbReference type="PROSITE" id="PS50110"/>
    </source>
</evidence>
<dbReference type="Gene3D" id="3.40.50.2300">
    <property type="match status" value="1"/>
</dbReference>
<gene>
    <name evidence="12" type="ORF">PYS61_00495</name>
</gene>
<evidence type="ECO:0000256" key="4">
    <source>
        <dbReference type="ARBA" id="ARBA00023015"/>
    </source>
</evidence>
<evidence type="ECO:0000313" key="12">
    <source>
        <dbReference type="EMBL" id="WEG35674.1"/>
    </source>
</evidence>
<dbReference type="InterPro" id="IPR001789">
    <property type="entry name" value="Sig_transdc_resp-reg_receiver"/>
</dbReference>
<evidence type="ECO:0000256" key="3">
    <source>
        <dbReference type="ARBA" id="ARBA00023012"/>
    </source>
</evidence>
<dbReference type="SMART" id="SM00448">
    <property type="entry name" value="REC"/>
    <property type="match status" value="1"/>
</dbReference>